<dbReference type="InterPro" id="IPR007781">
    <property type="entry name" value="NAGLU"/>
</dbReference>
<dbReference type="InterPro" id="IPR035992">
    <property type="entry name" value="Ricin_B-like_lectins"/>
</dbReference>
<keyword evidence="1" id="KW-0378">Hydrolase</keyword>
<dbReference type="Gene3D" id="2.80.10.50">
    <property type="match status" value="1"/>
</dbReference>
<keyword evidence="2" id="KW-0732">Signal</keyword>
<dbReference type="InterPro" id="IPR024733">
    <property type="entry name" value="NAGLU_tim-barrel"/>
</dbReference>
<keyword evidence="5" id="KW-1185">Reference proteome</keyword>
<evidence type="ECO:0000256" key="1">
    <source>
        <dbReference type="ARBA" id="ARBA00022801"/>
    </source>
</evidence>
<evidence type="ECO:0000313" key="4">
    <source>
        <dbReference type="EMBL" id="WOX26225.1"/>
    </source>
</evidence>
<evidence type="ECO:0000256" key="2">
    <source>
        <dbReference type="SAM" id="SignalP"/>
    </source>
</evidence>
<feature type="chain" id="PRO_5047274523" evidence="2">
    <location>
        <begin position="36"/>
        <end position="864"/>
    </location>
</feature>
<dbReference type="Pfam" id="PF05089">
    <property type="entry name" value="NAGLU"/>
    <property type="match status" value="1"/>
</dbReference>
<feature type="domain" description="Ricin B lectin" evidence="3">
    <location>
        <begin position="738"/>
        <end position="863"/>
    </location>
</feature>
<dbReference type="SUPFAM" id="SSF50370">
    <property type="entry name" value="Ricin B-like lectins"/>
    <property type="match status" value="1"/>
</dbReference>
<dbReference type="Pfam" id="PF00652">
    <property type="entry name" value="Ricin_B_lectin"/>
    <property type="match status" value="1"/>
</dbReference>
<name>A0ABZ0M406_9ACTN</name>
<dbReference type="Gene3D" id="3.20.20.80">
    <property type="entry name" value="Glycosidases"/>
    <property type="match status" value="1"/>
</dbReference>
<reference evidence="4 5" key="1">
    <citation type="submission" date="2023-10" db="EMBL/GenBank/DDBJ databases">
        <title>The genome sequence of Streptomyces sp. HUAS YS2.</title>
        <authorList>
            <person name="Mo P."/>
        </authorList>
    </citation>
    <scope>NUCLEOTIDE SEQUENCE [LARGE SCALE GENOMIC DNA]</scope>
    <source>
        <strain evidence="4 5">HUAS YS2</strain>
    </source>
</reference>
<dbReference type="InterPro" id="IPR024732">
    <property type="entry name" value="NAGLU_C"/>
</dbReference>
<dbReference type="SMART" id="SM00458">
    <property type="entry name" value="RICIN"/>
    <property type="match status" value="1"/>
</dbReference>
<dbReference type="InterPro" id="IPR024240">
    <property type="entry name" value="NAGLU_N"/>
</dbReference>
<dbReference type="Pfam" id="PF12971">
    <property type="entry name" value="NAGLU_N"/>
    <property type="match status" value="1"/>
</dbReference>
<organism evidence="4 5">
    <name type="scientific">Streptomyces solicathayae</name>
    <dbReference type="NCBI Taxonomy" id="3081768"/>
    <lineage>
        <taxon>Bacteria</taxon>
        <taxon>Bacillati</taxon>
        <taxon>Actinomycetota</taxon>
        <taxon>Actinomycetes</taxon>
        <taxon>Kitasatosporales</taxon>
        <taxon>Streptomycetaceae</taxon>
        <taxon>Streptomyces</taxon>
    </lineage>
</organism>
<dbReference type="RefSeq" id="WP_318109155.1">
    <property type="nucleotide sequence ID" value="NZ_CP137573.1"/>
</dbReference>
<accession>A0ABZ0M406</accession>
<dbReference type="Proteomes" id="UP001301731">
    <property type="component" value="Chromosome"/>
</dbReference>
<dbReference type="PANTHER" id="PTHR12872">
    <property type="entry name" value="ALPHA-N-ACETYLGLUCOSAMINIDASE"/>
    <property type="match status" value="1"/>
</dbReference>
<protein>
    <submittedName>
        <fullName evidence="4">Alpha-N-acetylglucosaminidase TIM-barrel domain-containing protein</fullName>
    </submittedName>
</protein>
<dbReference type="Gene3D" id="3.30.379.10">
    <property type="entry name" value="Chitobiase/beta-hexosaminidase domain 2-like"/>
    <property type="match status" value="1"/>
</dbReference>
<dbReference type="InterPro" id="IPR000772">
    <property type="entry name" value="Ricin_B_lectin"/>
</dbReference>
<proteinExistence type="predicted"/>
<feature type="signal peptide" evidence="2">
    <location>
        <begin position="1"/>
        <end position="35"/>
    </location>
</feature>
<dbReference type="PROSITE" id="PS50231">
    <property type="entry name" value="RICIN_B_LECTIN"/>
    <property type="match status" value="1"/>
</dbReference>
<dbReference type="InterPro" id="IPR029018">
    <property type="entry name" value="Hex-like_dom2"/>
</dbReference>
<evidence type="ECO:0000313" key="5">
    <source>
        <dbReference type="Proteomes" id="UP001301731"/>
    </source>
</evidence>
<gene>
    <name evidence="4" type="ORF">R2D22_34520</name>
</gene>
<dbReference type="Gene3D" id="1.20.120.670">
    <property type="entry name" value="N-acetyl-b-d-glucoasminidase"/>
    <property type="match status" value="1"/>
</dbReference>
<dbReference type="Pfam" id="PF12972">
    <property type="entry name" value="NAGLU_C"/>
    <property type="match status" value="1"/>
</dbReference>
<dbReference type="EMBL" id="CP137573">
    <property type="protein sequence ID" value="WOX26225.1"/>
    <property type="molecule type" value="Genomic_DNA"/>
</dbReference>
<sequence>MRFLRSRAMSWAARTAMALAVCATALTVLPTVSSAAPTPAFSAGPARAALARLLPRHVTQFALEPVARPASGDYFSVSGSAGDLHVRGTSPAVLLSGVNWYLKHSAGVDLGWPGRSTSALPATLPAPSGTIHRPASVPHRFALNDTDDGYSGAYRDWATYERQIDLLALHGVNEVFVQMGAEAPYHAALQEFGYGRDELRSWIPGPAHQPWWLMQNMSGFGGPLTERLVEERAALGRRIVERLRQLGMTPVLPGYFGTVPPGFVDRNPAGRVVPQGNWVGFARPDWLDPRNAMFPKVAEAFYRHQARLLGTSTMYKMDLLHEGGNAGDVPVPDAAVGVMNALQTARPGAIWVLLGWQSNPHVELLDAVDKSRLLVVDGLSDRYDGLDRETSWHGTPYAFGTIPNFGGHTSLGANTAVWASRFDAWRAKPNSALRGIAYLPEATGGNPAAFELFTELAWRTGPVDHAAWFADYAARRYGAPDPHAARAWEWLRRGPYSTPSSSWSESQDSLFTARPSLTARSAAAWSPKSMRYDAATVQRALSELLQAAPELRRTDAYRFDLVDTARQSLANRSRTLLPQIRAAYDAKDLTAFRERSGEWRRDLALLDELLATDRRFLLGPWLEEAKAWGTTDAERAAREFDARSILTTWGHRTGSEAGLHDYANREWSGLVSDFYAPRWATYLDGLEESLVSGQPPAAIDWFAWENAWNAKRDSHPVEPHGDPVALAERVRDALPPPPPAGPVTGAGGDCVEVTNGNPANGTALRTGRCDGSAAQTWTVPGDDTLRALGSCMDVRGGAVTPGTVVQLYACNGTPAQAWTAQSDRTLRNTKSGLCLGAETAPDGVTRLVIQPCSAAPLQQWTLPS</sequence>
<dbReference type="PANTHER" id="PTHR12872:SF1">
    <property type="entry name" value="ALPHA-N-ACETYLGLUCOSAMINIDASE"/>
    <property type="match status" value="1"/>
</dbReference>
<evidence type="ECO:0000259" key="3">
    <source>
        <dbReference type="SMART" id="SM00458"/>
    </source>
</evidence>